<dbReference type="EnsemblPlants" id="Pp3c5_28880V3.1">
    <property type="protein sequence ID" value="Pp3c5_28880V3.1"/>
    <property type="gene ID" value="Pp3c5_28880"/>
</dbReference>
<feature type="repeat" description="RCC1" evidence="7">
    <location>
        <begin position="269"/>
        <end position="320"/>
    </location>
</feature>
<dbReference type="InterPro" id="IPR000408">
    <property type="entry name" value="Reg_chr_condens"/>
</dbReference>
<evidence type="ECO:0000256" key="3">
    <source>
        <dbReference type="ARBA" id="ARBA00022679"/>
    </source>
</evidence>
<evidence type="ECO:0000256" key="7">
    <source>
        <dbReference type="PROSITE-ProRule" id="PRU00235"/>
    </source>
</evidence>
<dbReference type="Gramene" id="Pp3c5_28880V3.3">
    <property type="protein sequence ID" value="Pp3c5_28880V3.3"/>
    <property type="gene ID" value="Pp3c5_28880"/>
</dbReference>
<dbReference type="KEGG" id="ppp:112282946"/>
<feature type="repeat" description="RCC1" evidence="7">
    <location>
        <begin position="59"/>
        <end position="110"/>
    </location>
</feature>
<dbReference type="Gramene" id="Pp3c5_28880V3.1">
    <property type="protein sequence ID" value="Pp3c5_28880V3.1"/>
    <property type="gene ID" value="Pp3c5_28880"/>
</dbReference>
<dbReference type="GeneID" id="112282946"/>
<dbReference type="FunFam" id="3.30.2160.10:FF:000004">
    <property type="entry name" value="probable E3 ubiquitin-protein ligase HERC4 isoform X1"/>
    <property type="match status" value="1"/>
</dbReference>
<dbReference type="PROSITE" id="PS50012">
    <property type="entry name" value="RCC1_3"/>
    <property type="match status" value="7"/>
</dbReference>
<dbReference type="PaxDb" id="3218-PP1S229_59V6.1"/>
<dbReference type="InterPro" id="IPR000569">
    <property type="entry name" value="HECT_dom"/>
</dbReference>
<sequence length="1074" mass="119080">MQGHPSICVYALGRGDLGQLGIGDYSDHPTPTSLSTLVGKDIVHIAASDYHTAFLTDEGEVYTTGSNDAGQLGVRGMEEQVVPIRVAALDTHMVTHIACGFKHTVAVTETGALASWGGDEYGQLGFDSGNIVDGVQPRIVKGSRDLHFSRVAAGGYHTLALTGSGDVYSFGDGSSGALGHGNLDGCSTPSLVKSLWGLGVTQIACGENHSAALTVDGKVFTWGRGKYGQLGHGSTQNIKLPVAVKALVDHDVIQIACGGDHTLAITSDGRLFSWGHGLWGQTGHGTKEDVLSPKQVHQLEGRVLVQVSAGARHTVVLLDRGEVYGWGDCEQRQLGTCDSEIQFSPKLLFSVEDGKRPLFAVAGGEHTMVVCEHIMEHQQGHLGIERQLLDTSSESSLVEGSATKPCLPGGKDVDNRHGSGLRPMKLPSLLQIVQNVAASSRAIPVLAHALEDIFSSVRFLIVVFTQKISRNINGDENQIIDRVHSRGEDSEGPGLDLELVQAIYHGVLQLLNPEIVRKLGEAMVRLFQGIEKYMDEVPESLWEKVLLIGLQCPLIGENGPGDMISVHLFSIFHRISASAKRKMCKWLRTYPKDIFGGRFVRGIHRFISNRETQLSSSREGIHSDVLGSLKALSILYEADSKEVLVPYSDFYNTSISNHASLEDDYYRWSNVKFANNDVPIVAFCQFPFILTPVAKSKILQLEANIQKTNQLRLSVMTQLFSAELQNPFLILTVRRSSLVADTLRQLEYEDDLKKPLKVIFEGEAGVDEGGVTKEFFQLLIRELFNVGYGMFTYNEDTRHFWFNRDSMETKHEFRLVGNILGLAIYNGVILDIHFPKAVYKKLLRESVSLKDLRDLEPQIAKGLEELFVYQGDVESTFCQNFQITYEYFGEMKIYDLVEDGGNITVTNDNRERYVSLYVKYLLEDSIREQFDAFLEGFYQVCIGPALSLFRHEELELLICGLPHFDFDALERVTKYENGYTKDSQVIKWFWEVVKSMSLDEKKQLLFFTTGNDRAPVGGLATLKFIITRNGDDTDRLPTAHTCFNVLMVPNYSSKSKLENRLKLAIANSTGFGLQ</sequence>
<dbReference type="Gene3D" id="3.90.1750.10">
    <property type="entry name" value="Hect, E3 ligase catalytic domains"/>
    <property type="match status" value="1"/>
</dbReference>
<feature type="repeat" description="RCC1" evidence="7">
    <location>
        <begin position="7"/>
        <end position="58"/>
    </location>
</feature>
<dbReference type="PROSITE" id="PS00626">
    <property type="entry name" value="RCC1_2"/>
    <property type="match status" value="5"/>
</dbReference>
<dbReference type="PANTHER" id="PTHR45622:SF60">
    <property type="entry name" value="UBIQUITIN-PROTEIN LIGASE E3A"/>
    <property type="match status" value="1"/>
</dbReference>
<feature type="repeat" description="RCC1" evidence="7">
    <location>
        <begin position="321"/>
        <end position="373"/>
    </location>
</feature>
<dbReference type="EMBL" id="ABEU02000005">
    <property type="protein sequence ID" value="PNR54602.1"/>
    <property type="molecule type" value="Genomic_DNA"/>
</dbReference>
<evidence type="ECO:0000256" key="1">
    <source>
        <dbReference type="ARBA" id="ARBA00004496"/>
    </source>
</evidence>
<evidence type="ECO:0000313" key="9">
    <source>
        <dbReference type="EMBL" id="PNR54602.1"/>
    </source>
</evidence>
<dbReference type="FunFam" id="3.30.2410.10:FF:000003">
    <property type="entry name" value="probable E3 ubiquitin-protein ligase HERC4 isoform X1"/>
    <property type="match status" value="1"/>
</dbReference>
<dbReference type="InterPro" id="IPR058923">
    <property type="entry name" value="RCC1-like_dom"/>
</dbReference>
<keyword evidence="4" id="KW-0677">Repeat</keyword>
<dbReference type="Proteomes" id="UP000006727">
    <property type="component" value="Chromosome 5"/>
</dbReference>
<dbReference type="GO" id="GO:0061630">
    <property type="term" value="F:ubiquitin protein ligase activity"/>
    <property type="evidence" value="ECO:0000318"/>
    <property type="project" value="GO_Central"/>
</dbReference>
<dbReference type="RefSeq" id="XP_024376935.1">
    <property type="nucleotide sequence ID" value="XM_024521167.2"/>
</dbReference>
<dbReference type="Gene3D" id="3.30.2410.10">
    <property type="entry name" value="Hect, E3 ligase catalytic domain"/>
    <property type="match status" value="1"/>
</dbReference>
<dbReference type="SUPFAM" id="SSF50985">
    <property type="entry name" value="RCC1/BLIP-II"/>
    <property type="match status" value="2"/>
</dbReference>
<reference evidence="10" key="3">
    <citation type="submission" date="2020-12" db="UniProtKB">
        <authorList>
            <consortium name="EnsemblPlants"/>
        </authorList>
    </citation>
    <scope>IDENTIFICATION</scope>
</reference>
<dbReference type="SUPFAM" id="SSF56204">
    <property type="entry name" value="Hect, E3 ligase catalytic domain"/>
    <property type="match status" value="1"/>
</dbReference>
<feature type="repeat" description="RCC1" evidence="7">
    <location>
        <begin position="217"/>
        <end position="268"/>
    </location>
</feature>
<reference evidence="9 11" key="1">
    <citation type="journal article" date="2008" name="Science">
        <title>The Physcomitrella genome reveals evolutionary insights into the conquest of land by plants.</title>
        <authorList>
            <person name="Rensing S."/>
            <person name="Lang D."/>
            <person name="Zimmer A."/>
            <person name="Terry A."/>
            <person name="Salamov A."/>
            <person name="Shapiro H."/>
            <person name="Nishiyama T."/>
            <person name="Perroud P.-F."/>
            <person name="Lindquist E."/>
            <person name="Kamisugi Y."/>
            <person name="Tanahashi T."/>
            <person name="Sakakibara K."/>
            <person name="Fujita T."/>
            <person name="Oishi K."/>
            <person name="Shin-I T."/>
            <person name="Kuroki Y."/>
            <person name="Toyoda A."/>
            <person name="Suzuki Y."/>
            <person name="Hashimoto A."/>
            <person name="Yamaguchi K."/>
            <person name="Sugano A."/>
            <person name="Kohara Y."/>
            <person name="Fujiyama A."/>
            <person name="Anterola A."/>
            <person name="Aoki S."/>
            <person name="Ashton N."/>
            <person name="Barbazuk W.B."/>
            <person name="Barker E."/>
            <person name="Bennetzen J."/>
            <person name="Bezanilla M."/>
            <person name="Blankenship R."/>
            <person name="Cho S.H."/>
            <person name="Dutcher S."/>
            <person name="Estelle M."/>
            <person name="Fawcett J.A."/>
            <person name="Gundlach H."/>
            <person name="Hanada K."/>
            <person name="Heyl A."/>
            <person name="Hicks K.A."/>
            <person name="Hugh J."/>
            <person name="Lohr M."/>
            <person name="Mayer K."/>
            <person name="Melkozernov A."/>
            <person name="Murata T."/>
            <person name="Nelson D."/>
            <person name="Pils B."/>
            <person name="Prigge M."/>
            <person name="Reiss B."/>
            <person name="Renner T."/>
            <person name="Rombauts S."/>
            <person name="Rushton P."/>
            <person name="Sanderfoot A."/>
            <person name="Schween G."/>
            <person name="Shiu S.-H."/>
            <person name="Stueber K."/>
            <person name="Theodoulou F.L."/>
            <person name="Tu H."/>
            <person name="Van de Peer Y."/>
            <person name="Verrier P.J."/>
            <person name="Waters E."/>
            <person name="Wood A."/>
            <person name="Yang L."/>
            <person name="Cove D."/>
            <person name="Cuming A."/>
            <person name="Hasebe M."/>
            <person name="Lucas S."/>
            <person name="Mishler D.B."/>
            <person name="Reski R."/>
            <person name="Grigoriev I."/>
            <person name="Quatrano R.S."/>
            <person name="Boore J.L."/>
        </authorList>
    </citation>
    <scope>NUCLEOTIDE SEQUENCE [LARGE SCALE GENOMIC DNA]</scope>
    <source>
        <strain evidence="10 11">cv. Gransden 2004</strain>
    </source>
</reference>
<evidence type="ECO:0000313" key="10">
    <source>
        <dbReference type="EnsemblPlants" id="Pp3c5_28880V3.1"/>
    </source>
</evidence>
<evidence type="ECO:0000256" key="6">
    <source>
        <dbReference type="PROSITE-ProRule" id="PRU00104"/>
    </source>
</evidence>
<protein>
    <recommendedName>
        <fullName evidence="8">HECT domain-containing protein</fullName>
    </recommendedName>
</protein>
<organism evidence="9">
    <name type="scientific">Physcomitrium patens</name>
    <name type="common">Spreading-leaved earth moss</name>
    <name type="synonym">Physcomitrella patens</name>
    <dbReference type="NCBI Taxonomy" id="3218"/>
    <lineage>
        <taxon>Eukaryota</taxon>
        <taxon>Viridiplantae</taxon>
        <taxon>Streptophyta</taxon>
        <taxon>Embryophyta</taxon>
        <taxon>Bryophyta</taxon>
        <taxon>Bryophytina</taxon>
        <taxon>Bryopsida</taxon>
        <taxon>Funariidae</taxon>
        <taxon>Funariales</taxon>
        <taxon>Funariaceae</taxon>
        <taxon>Physcomitrium</taxon>
    </lineage>
</organism>
<proteinExistence type="predicted"/>
<feature type="active site" description="Glycyl thioester intermediate" evidence="6">
    <location>
        <position position="1042"/>
    </location>
</feature>
<feature type="repeat" description="RCC1" evidence="7">
    <location>
        <begin position="111"/>
        <end position="164"/>
    </location>
</feature>
<dbReference type="InterPro" id="IPR009091">
    <property type="entry name" value="RCC1/BLIP-II"/>
</dbReference>
<dbReference type="EnsemblPlants" id="Pp3c5_28880V3.3">
    <property type="protein sequence ID" value="Pp3c5_28880V3.3"/>
    <property type="gene ID" value="Pp3c5_28880"/>
</dbReference>
<dbReference type="InterPro" id="IPR051709">
    <property type="entry name" value="Ub-ligase/GTPase-reg"/>
</dbReference>
<feature type="repeat" description="RCC1" evidence="7">
    <location>
        <begin position="165"/>
        <end position="216"/>
    </location>
</feature>
<dbReference type="Gene3D" id="2.130.10.30">
    <property type="entry name" value="Regulator of chromosome condensation 1/beta-lactamase-inhibitor protein II"/>
    <property type="match status" value="2"/>
</dbReference>
<dbReference type="GO" id="GO:0005737">
    <property type="term" value="C:cytoplasm"/>
    <property type="evidence" value="ECO:0007669"/>
    <property type="project" value="UniProtKB-SubCell"/>
</dbReference>
<accession>A0A2K1KLE4</accession>
<dbReference type="PRINTS" id="PR00633">
    <property type="entry name" value="RCCNDNSATION"/>
</dbReference>
<dbReference type="AlphaFoldDB" id="A0A2K1KLE4"/>
<reference evidence="9 11" key="2">
    <citation type="journal article" date="2018" name="Plant J.">
        <title>The Physcomitrella patens chromosome-scale assembly reveals moss genome structure and evolution.</title>
        <authorList>
            <person name="Lang D."/>
            <person name="Ullrich K.K."/>
            <person name="Murat F."/>
            <person name="Fuchs J."/>
            <person name="Jenkins J."/>
            <person name="Haas F.B."/>
            <person name="Piednoel M."/>
            <person name="Gundlach H."/>
            <person name="Van Bel M."/>
            <person name="Meyberg R."/>
            <person name="Vives C."/>
            <person name="Morata J."/>
            <person name="Symeonidi A."/>
            <person name="Hiss M."/>
            <person name="Muchero W."/>
            <person name="Kamisugi Y."/>
            <person name="Saleh O."/>
            <person name="Blanc G."/>
            <person name="Decker E.L."/>
            <person name="van Gessel N."/>
            <person name="Grimwood J."/>
            <person name="Hayes R.D."/>
            <person name="Graham S.W."/>
            <person name="Gunter L.E."/>
            <person name="McDaniel S.F."/>
            <person name="Hoernstein S.N.W."/>
            <person name="Larsson A."/>
            <person name="Li F.W."/>
            <person name="Perroud P.F."/>
            <person name="Phillips J."/>
            <person name="Ranjan P."/>
            <person name="Rokshar D.S."/>
            <person name="Rothfels C.J."/>
            <person name="Schneider L."/>
            <person name="Shu S."/>
            <person name="Stevenson D.W."/>
            <person name="Thummler F."/>
            <person name="Tillich M."/>
            <person name="Villarreal Aguilar J.C."/>
            <person name="Widiez T."/>
            <person name="Wong G.K."/>
            <person name="Wymore A."/>
            <person name="Zhang Y."/>
            <person name="Zimmer A.D."/>
            <person name="Quatrano R.S."/>
            <person name="Mayer K.F.X."/>
            <person name="Goodstein D."/>
            <person name="Casacuberta J.M."/>
            <person name="Vandepoele K."/>
            <person name="Reski R."/>
            <person name="Cuming A.C."/>
            <person name="Tuskan G.A."/>
            <person name="Maumus F."/>
            <person name="Salse J."/>
            <person name="Schmutz J."/>
            <person name="Rensing S.A."/>
        </authorList>
    </citation>
    <scope>NUCLEOTIDE SEQUENCE [LARGE SCALE GENOMIC DNA]</scope>
    <source>
        <strain evidence="10 11">cv. Gransden 2004</strain>
    </source>
</reference>
<gene>
    <name evidence="10" type="primary">LOC112282946</name>
    <name evidence="9" type="ORF">PHYPA_008279</name>
</gene>
<keyword evidence="2" id="KW-0963">Cytoplasm</keyword>
<dbReference type="PANTHER" id="PTHR45622">
    <property type="entry name" value="UBIQUITIN-PROTEIN LIGASE E3A-RELATED"/>
    <property type="match status" value="1"/>
</dbReference>
<keyword evidence="3" id="KW-0808">Transferase</keyword>
<dbReference type="SMART" id="SM00119">
    <property type="entry name" value="HECTc"/>
    <property type="match status" value="1"/>
</dbReference>
<dbReference type="PROSITE" id="PS50237">
    <property type="entry name" value="HECT"/>
    <property type="match status" value="1"/>
</dbReference>
<dbReference type="Gene3D" id="3.30.2160.10">
    <property type="entry name" value="Hect, E3 ligase catalytic domain"/>
    <property type="match status" value="1"/>
</dbReference>
<dbReference type="OrthoDB" id="8068875at2759"/>
<evidence type="ECO:0000259" key="8">
    <source>
        <dbReference type="PROSITE" id="PS50237"/>
    </source>
</evidence>
<evidence type="ECO:0000256" key="2">
    <source>
        <dbReference type="ARBA" id="ARBA00022490"/>
    </source>
</evidence>
<dbReference type="InterPro" id="IPR035983">
    <property type="entry name" value="Hect_E3_ubiquitin_ligase"/>
</dbReference>
<evidence type="ECO:0000256" key="4">
    <source>
        <dbReference type="ARBA" id="ARBA00022737"/>
    </source>
</evidence>
<comment type="subcellular location">
    <subcellularLocation>
        <location evidence="1">Cytoplasm</location>
    </subcellularLocation>
</comment>
<evidence type="ECO:0000256" key="5">
    <source>
        <dbReference type="ARBA" id="ARBA00022786"/>
    </source>
</evidence>
<dbReference type="Pfam" id="PF00632">
    <property type="entry name" value="HECT"/>
    <property type="match status" value="1"/>
</dbReference>
<dbReference type="Pfam" id="PF25390">
    <property type="entry name" value="WD40_RLD"/>
    <property type="match status" value="1"/>
</dbReference>
<feature type="domain" description="HECT" evidence="8">
    <location>
        <begin position="748"/>
        <end position="1074"/>
    </location>
</feature>
<dbReference type="CDD" id="cd00078">
    <property type="entry name" value="HECTc"/>
    <property type="match status" value="1"/>
</dbReference>
<name>A0A2K1KLE4_PHYPA</name>
<keyword evidence="5 6" id="KW-0833">Ubl conjugation pathway</keyword>
<keyword evidence="11" id="KW-1185">Reference proteome</keyword>
<evidence type="ECO:0000313" key="11">
    <source>
        <dbReference type="Proteomes" id="UP000006727"/>
    </source>
</evidence>
<dbReference type="STRING" id="3218.A0A2K1KLE4"/>